<organismHost>
    <name type="scientific">Vreelandella aquamarina</name>
    <dbReference type="NCBI Taxonomy" id="77097"/>
</organismHost>
<dbReference type="EMBL" id="EU399241">
    <property type="protein sequence ID" value="ABY90405.1"/>
    <property type="molecule type" value="Genomic_DNA"/>
</dbReference>
<dbReference type="Gene3D" id="1.10.260.40">
    <property type="entry name" value="lambda repressor-like DNA-binding domains"/>
    <property type="match status" value="1"/>
</dbReference>
<dbReference type="InterPro" id="IPR001387">
    <property type="entry name" value="Cro/C1-type_HTH"/>
</dbReference>
<dbReference type="SMART" id="SM00530">
    <property type="entry name" value="HTH_XRE"/>
    <property type="match status" value="1"/>
</dbReference>
<dbReference type="PANTHER" id="PTHR46797:SF1">
    <property type="entry name" value="METHYLPHOSPHONATE SYNTHASE"/>
    <property type="match status" value="1"/>
</dbReference>
<protein>
    <submittedName>
        <fullName evidence="3">Prophage repressor</fullName>
    </submittedName>
</protein>
<keyword evidence="4" id="KW-1185">Reference proteome</keyword>
<dbReference type="GO" id="GO:0003700">
    <property type="term" value="F:DNA-binding transcription factor activity"/>
    <property type="evidence" value="ECO:0007669"/>
    <property type="project" value="TreeGrafter"/>
</dbReference>
<dbReference type="GO" id="GO:0003677">
    <property type="term" value="F:DNA binding"/>
    <property type="evidence" value="ECO:0007669"/>
    <property type="project" value="UniProtKB-KW"/>
</dbReference>
<accession>B0ZSI5</accession>
<dbReference type="CDD" id="cd00093">
    <property type="entry name" value="HTH_XRE"/>
    <property type="match status" value="1"/>
</dbReference>
<dbReference type="InterPro" id="IPR036286">
    <property type="entry name" value="LexA/Signal_pep-like_sf"/>
</dbReference>
<dbReference type="RefSeq" id="YP_001686773.1">
    <property type="nucleotide sequence ID" value="NC_010342.1"/>
</dbReference>
<sequence length="234" mass="25993">MLLCRFREENCRMDIGSAIRHLRRQQGLTLQELCDAIGNDMQTGYLSRVETNKLNPSVYTVADIARALGTTVDELLKGSNTFHAYKETKACRKIPVFPFVAAANPYAVGMYPPTTALTTIPSPVDVPLGSFGLILDDDSMQSSEGLSFSQGSVVIFAPYDKNRLIREKQIQLGQYVIVHSQNARLGTPPLFRQLVADGAEYMLRPRNSRYPIRPLPPEPVFVGYAVVQILDLTS</sequence>
<evidence type="ECO:0000313" key="3">
    <source>
        <dbReference type="EMBL" id="ABY90405.1"/>
    </source>
</evidence>
<dbReference type="KEGG" id="vg:5912362"/>
<proteinExistence type="predicted"/>
<dbReference type="SUPFAM" id="SSF51306">
    <property type="entry name" value="LexA/Signal peptidase"/>
    <property type="match status" value="1"/>
</dbReference>
<evidence type="ECO:0000256" key="1">
    <source>
        <dbReference type="ARBA" id="ARBA00023125"/>
    </source>
</evidence>
<dbReference type="PANTHER" id="PTHR46797">
    <property type="entry name" value="HTH-TYPE TRANSCRIPTIONAL REGULATOR"/>
    <property type="match status" value="1"/>
</dbReference>
<dbReference type="Gene3D" id="2.10.109.10">
    <property type="entry name" value="Umud Fragment, subunit A"/>
    <property type="match status" value="1"/>
</dbReference>
<feature type="domain" description="HTH cro/C1-type" evidence="2">
    <location>
        <begin position="19"/>
        <end position="75"/>
    </location>
</feature>
<dbReference type="GeneID" id="5912362"/>
<reference evidence="3 4" key="1">
    <citation type="journal article" date="2008" name="J. Virol.">
        <title>The temperate marine phage PhiHAP-1 of Halomonas aquamarina possesses a linear plasmid-like prophage genome.</title>
        <authorList>
            <person name="Mobberley J.M."/>
            <person name="Authement R.N."/>
            <person name="Segall A.M."/>
            <person name="Paul J.H."/>
        </authorList>
    </citation>
    <scope>NUCLEOTIDE SEQUENCE</scope>
</reference>
<name>B0ZSI5_BPHA1</name>
<dbReference type="SUPFAM" id="SSF47413">
    <property type="entry name" value="lambda repressor-like DNA-binding domains"/>
    <property type="match status" value="1"/>
</dbReference>
<dbReference type="PROSITE" id="PS50943">
    <property type="entry name" value="HTH_CROC1"/>
    <property type="match status" value="1"/>
</dbReference>
<organism evidence="3 4">
    <name type="scientific">Halomonas phage phiHAP-1 (isolate -/Gulf of Mexico/-/2001)</name>
    <name type="common">Bacteriophage phiHAP-1</name>
    <dbReference type="NCBI Taxonomy" id="1283337"/>
    <lineage>
        <taxon>Viruses</taxon>
        <taxon>Duplodnaviria</taxon>
        <taxon>Heunggongvirae</taxon>
        <taxon>Uroviricota</taxon>
        <taxon>Caudoviricetes</taxon>
        <taxon>Hapunavirus</taxon>
        <taxon>Hapunavirus HAP1</taxon>
    </lineage>
</organism>
<evidence type="ECO:0000259" key="2">
    <source>
        <dbReference type="PROSITE" id="PS50943"/>
    </source>
</evidence>
<evidence type="ECO:0000313" key="4">
    <source>
        <dbReference type="Proteomes" id="UP000001179"/>
    </source>
</evidence>
<keyword evidence="1" id="KW-0238">DNA-binding</keyword>
<dbReference type="Pfam" id="PF01381">
    <property type="entry name" value="HTH_3"/>
    <property type="match status" value="1"/>
</dbReference>
<dbReference type="InterPro" id="IPR050807">
    <property type="entry name" value="TransReg_Diox_bact_type"/>
</dbReference>
<gene>
    <name evidence="3" type="ORF">HAPgp37</name>
</gene>
<dbReference type="InterPro" id="IPR010982">
    <property type="entry name" value="Lambda_DNA-bd_dom_sf"/>
</dbReference>
<dbReference type="Proteomes" id="UP000001179">
    <property type="component" value="Segment"/>
</dbReference>